<comment type="caution">
    <text evidence="4">The sequence shown here is derived from an EMBL/GenBank/DDBJ whole genome shotgun (WGS) entry which is preliminary data.</text>
</comment>
<feature type="region of interest" description="Disordered" evidence="2">
    <location>
        <begin position="178"/>
        <end position="205"/>
    </location>
</feature>
<name>A0AA39P2I0_9AGAR</name>
<protein>
    <recommendedName>
        <fullName evidence="3">C2H2-type domain-containing protein</fullName>
    </recommendedName>
</protein>
<dbReference type="PROSITE" id="PS50157">
    <property type="entry name" value="ZINC_FINGER_C2H2_2"/>
    <property type="match status" value="1"/>
</dbReference>
<organism evidence="4 5">
    <name type="scientific">Armillaria novae-zelandiae</name>
    <dbReference type="NCBI Taxonomy" id="153914"/>
    <lineage>
        <taxon>Eukaryota</taxon>
        <taxon>Fungi</taxon>
        <taxon>Dikarya</taxon>
        <taxon>Basidiomycota</taxon>
        <taxon>Agaricomycotina</taxon>
        <taxon>Agaricomycetes</taxon>
        <taxon>Agaricomycetidae</taxon>
        <taxon>Agaricales</taxon>
        <taxon>Marasmiineae</taxon>
        <taxon>Physalacriaceae</taxon>
        <taxon>Armillaria</taxon>
    </lineage>
</organism>
<keyword evidence="1" id="KW-0862">Zinc</keyword>
<dbReference type="EMBL" id="JAUEPR010000020">
    <property type="protein sequence ID" value="KAK0476362.1"/>
    <property type="molecule type" value="Genomic_DNA"/>
</dbReference>
<keyword evidence="1" id="KW-0479">Metal-binding</keyword>
<evidence type="ECO:0000313" key="5">
    <source>
        <dbReference type="Proteomes" id="UP001175227"/>
    </source>
</evidence>
<dbReference type="Proteomes" id="UP001175227">
    <property type="component" value="Unassembled WGS sequence"/>
</dbReference>
<sequence length="243" mass="27992">MAQYVDSGSLYKIHKPKVFLQLDSAEEDPPISAKTVGKYLCDEDGCEETFTREHDVKRHKKTHLDGKALRKEQHPCPITETGCDARMLQFGNLKKHVQSRHPDVEQLVCFKCRPEFQLFHDSVALANHIRAEHRPSQTGTRQKRQRLRWRLGQIPKPPSTPPPRTPRAELPSFITIPMSALPNDDPASPRSPSHRRPEWYRALNPSPSFKVNLTPRLRLRHVVATVLLKGHRQTTRGHRMHSE</sequence>
<dbReference type="InterPro" id="IPR013087">
    <property type="entry name" value="Znf_C2H2_type"/>
</dbReference>
<evidence type="ECO:0000259" key="3">
    <source>
        <dbReference type="PROSITE" id="PS50157"/>
    </source>
</evidence>
<dbReference type="GO" id="GO:0008270">
    <property type="term" value="F:zinc ion binding"/>
    <property type="evidence" value="ECO:0007669"/>
    <property type="project" value="UniProtKB-KW"/>
</dbReference>
<keyword evidence="5" id="KW-1185">Reference proteome</keyword>
<dbReference type="InterPro" id="IPR036236">
    <property type="entry name" value="Znf_C2H2_sf"/>
</dbReference>
<gene>
    <name evidence="4" type="ORF">IW261DRAFT_1567044</name>
</gene>
<dbReference type="Gene3D" id="3.30.160.60">
    <property type="entry name" value="Classic Zinc Finger"/>
    <property type="match status" value="2"/>
</dbReference>
<evidence type="ECO:0000256" key="1">
    <source>
        <dbReference type="PROSITE-ProRule" id="PRU00042"/>
    </source>
</evidence>
<proteinExistence type="predicted"/>
<evidence type="ECO:0000256" key="2">
    <source>
        <dbReference type="SAM" id="MobiDB-lite"/>
    </source>
</evidence>
<dbReference type="SMART" id="SM00355">
    <property type="entry name" value="ZnF_C2H2"/>
    <property type="match status" value="3"/>
</dbReference>
<keyword evidence="1" id="KW-0863">Zinc-finger</keyword>
<feature type="domain" description="C2H2-type" evidence="3">
    <location>
        <begin position="39"/>
        <end position="68"/>
    </location>
</feature>
<reference evidence="4" key="1">
    <citation type="submission" date="2023-06" db="EMBL/GenBank/DDBJ databases">
        <authorList>
            <consortium name="Lawrence Berkeley National Laboratory"/>
            <person name="Ahrendt S."/>
            <person name="Sahu N."/>
            <person name="Indic B."/>
            <person name="Wong-Bajracharya J."/>
            <person name="Merenyi Z."/>
            <person name="Ke H.-M."/>
            <person name="Monk M."/>
            <person name="Kocsube S."/>
            <person name="Drula E."/>
            <person name="Lipzen A."/>
            <person name="Balint B."/>
            <person name="Henrissat B."/>
            <person name="Andreopoulos B."/>
            <person name="Martin F.M."/>
            <person name="Harder C.B."/>
            <person name="Rigling D."/>
            <person name="Ford K.L."/>
            <person name="Foster G.D."/>
            <person name="Pangilinan J."/>
            <person name="Papanicolaou A."/>
            <person name="Barry K."/>
            <person name="LaButti K."/>
            <person name="Viragh M."/>
            <person name="Koriabine M."/>
            <person name="Yan M."/>
            <person name="Riley R."/>
            <person name="Champramary S."/>
            <person name="Plett K.L."/>
            <person name="Tsai I.J."/>
            <person name="Slot J."/>
            <person name="Sipos G."/>
            <person name="Plett J."/>
            <person name="Nagy L.G."/>
            <person name="Grigoriev I.V."/>
        </authorList>
    </citation>
    <scope>NUCLEOTIDE SEQUENCE</scope>
    <source>
        <strain evidence="4">ICMP 16352</strain>
    </source>
</reference>
<accession>A0AA39P2I0</accession>
<dbReference type="AlphaFoldDB" id="A0AA39P2I0"/>
<dbReference type="SUPFAM" id="SSF57667">
    <property type="entry name" value="beta-beta-alpha zinc fingers"/>
    <property type="match status" value="1"/>
</dbReference>
<evidence type="ECO:0000313" key="4">
    <source>
        <dbReference type="EMBL" id="KAK0476362.1"/>
    </source>
</evidence>
<dbReference type="PROSITE" id="PS00028">
    <property type="entry name" value="ZINC_FINGER_C2H2_1"/>
    <property type="match status" value="1"/>
</dbReference>